<proteinExistence type="predicted"/>
<dbReference type="InterPro" id="IPR029058">
    <property type="entry name" value="AB_hydrolase_fold"/>
</dbReference>
<dbReference type="InterPro" id="IPR014756">
    <property type="entry name" value="Ig_E-set"/>
</dbReference>
<dbReference type="InterPro" id="IPR050583">
    <property type="entry name" value="Mycobacterial_A85_antigen"/>
</dbReference>
<dbReference type="InterPro" id="IPR013783">
    <property type="entry name" value="Ig-like_fold"/>
</dbReference>
<organism evidence="1 2">
    <name type="scientific">Hwangdonia seohaensis</name>
    <dbReference type="NCBI Taxonomy" id="1240727"/>
    <lineage>
        <taxon>Bacteria</taxon>
        <taxon>Pseudomonadati</taxon>
        <taxon>Bacteroidota</taxon>
        <taxon>Flavobacteriia</taxon>
        <taxon>Flavobacteriales</taxon>
        <taxon>Flavobacteriaceae</taxon>
        <taxon>Hwangdonia</taxon>
    </lineage>
</organism>
<comment type="caution">
    <text evidence="1">The sequence shown here is derived from an EMBL/GenBank/DDBJ whole genome shotgun (WGS) entry which is preliminary data.</text>
</comment>
<accession>A0ABW3RFC9</accession>
<dbReference type="RefSeq" id="WP_311942500.1">
    <property type="nucleotide sequence ID" value="NZ_JAVSCK010000005.1"/>
</dbReference>
<keyword evidence="2" id="KW-1185">Reference proteome</keyword>
<evidence type="ECO:0000313" key="2">
    <source>
        <dbReference type="Proteomes" id="UP001597163"/>
    </source>
</evidence>
<keyword evidence="1" id="KW-0378">Hydrolase</keyword>
<dbReference type="Gene3D" id="2.60.40.10">
    <property type="entry name" value="Immunoglobulins"/>
    <property type="match status" value="1"/>
</dbReference>
<dbReference type="SUPFAM" id="SSF53474">
    <property type="entry name" value="alpha/beta-Hydrolases"/>
    <property type="match status" value="1"/>
</dbReference>
<dbReference type="InterPro" id="IPR000801">
    <property type="entry name" value="Esterase-like"/>
</dbReference>
<dbReference type="PROSITE" id="PS51257">
    <property type="entry name" value="PROKAR_LIPOPROTEIN"/>
    <property type="match status" value="1"/>
</dbReference>
<dbReference type="PANTHER" id="PTHR48098:SF6">
    <property type="entry name" value="FERRI-BACILLIBACTIN ESTERASE BESA"/>
    <property type="match status" value="1"/>
</dbReference>
<dbReference type="Proteomes" id="UP001597163">
    <property type="component" value="Unassembled WGS sequence"/>
</dbReference>
<dbReference type="Gene3D" id="3.40.50.1820">
    <property type="entry name" value="alpha/beta hydrolase"/>
    <property type="match status" value="1"/>
</dbReference>
<reference evidence="2" key="1">
    <citation type="journal article" date="2019" name="Int. J. Syst. Evol. Microbiol.">
        <title>The Global Catalogue of Microorganisms (GCM) 10K type strain sequencing project: providing services to taxonomists for standard genome sequencing and annotation.</title>
        <authorList>
            <consortium name="The Broad Institute Genomics Platform"/>
            <consortium name="The Broad Institute Genome Sequencing Center for Infectious Disease"/>
            <person name="Wu L."/>
            <person name="Ma J."/>
        </authorList>
    </citation>
    <scope>NUCLEOTIDE SEQUENCE [LARGE SCALE GENOMIC DNA]</scope>
    <source>
        <strain evidence="2">CCUG 63246</strain>
    </source>
</reference>
<sequence length="389" mass="44556">MKKQLIVLFLSMAFLSCSNKKKQDDTVLSDKAVVTFVINDLPEAHNFDDDIYISGDFEGWSGGKAPFKLHKKNNQYSISITKKAKTISYKFTLGHWDKVECKINGNPIENRTHSFIKTRDTVLVNIVNWSHPNQKSKASTASKNVHVFAENFEIPQLQRKRKISVYLPPNYQSAKARYPVLYMQDGQNVFDEKTSYSGEWEADETLNEIFDETGFGLIVVAIDHGGDKRINEYSAWDNKKYGKGEGEQYLEFLVNHLKPEIDRVYRTKTDNKNTGISGSSMGGLFAHYAAVKRPDIFGKAAVFSPSFWYAETSFQFTKEQPNHSKFYYLVGEKEGEEMVNGTNKMVELMQSNGFLPEHIHKKIVPNGTHSESFWKTEFKQAVSWLFVNE</sequence>
<evidence type="ECO:0000313" key="1">
    <source>
        <dbReference type="EMBL" id="MFD1163845.1"/>
    </source>
</evidence>
<dbReference type="GO" id="GO:0016787">
    <property type="term" value="F:hydrolase activity"/>
    <property type="evidence" value="ECO:0007669"/>
    <property type="project" value="UniProtKB-KW"/>
</dbReference>
<name>A0ABW3RFC9_9FLAO</name>
<dbReference type="EMBL" id="JBHTLJ010000005">
    <property type="protein sequence ID" value="MFD1163845.1"/>
    <property type="molecule type" value="Genomic_DNA"/>
</dbReference>
<gene>
    <name evidence="1" type="ORF">ACFQ2E_15550</name>
</gene>
<dbReference type="SUPFAM" id="SSF81296">
    <property type="entry name" value="E set domains"/>
    <property type="match status" value="1"/>
</dbReference>
<protein>
    <submittedName>
        <fullName evidence="1">Alpha/beta hydrolase</fullName>
    </submittedName>
</protein>
<dbReference type="PANTHER" id="PTHR48098">
    <property type="entry name" value="ENTEROCHELIN ESTERASE-RELATED"/>
    <property type="match status" value="1"/>
</dbReference>
<dbReference type="Pfam" id="PF00756">
    <property type="entry name" value="Esterase"/>
    <property type="match status" value="1"/>
</dbReference>